<evidence type="ECO:0000313" key="3">
    <source>
        <dbReference type="EMBL" id="MDY7257430.1"/>
    </source>
</evidence>
<organism evidence="3 4">
    <name type="scientific">Bacteroides vicugnae</name>
    <dbReference type="NCBI Taxonomy" id="3037989"/>
    <lineage>
        <taxon>Bacteria</taxon>
        <taxon>Pseudomonadati</taxon>
        <taxon>Bacteroidota</taxon>
        <taxon>Bacteroidia</taxon>
        <taxon>Bacteroidales</taxon>
        <taxon>Bacteroidaceae</taxon>
        <taxon>Bacteroides</taxon>
    </lineage>
</organism>
<keyword evidence="4" id="KW-1185">Reference proteome</keyword>
<comment type="caution">
    <text evidence="3">The sequence shown here is derived from an EMBL/GenBank/DDBJ whole genome shotgun (WGS) entry which is preliminary data.</text>
</comment>
<dbReference type="Proteomes" id="UP001292913">
    <property type="component" value="Unassembled WGS sequence"/>
</dbReference>
<evidence type="ECO:0000259" key="2">
    <source>
        <dbReference type="Pfam" id="PF13004"/>
    </source>
</evidence>
<reference evidence="3 4" key="1">
    <citation type="submission" date="2023-04" db="EMBL/GenBank/DDBJ databases">
        <title>Bacteroides pacosi sp. nov., isolated from the fecal material of an alpaca.</title>
        <authorList>
            <person name="Miller S."/>
            <person name="Hendry M."/>
            <person name="King J."/>
            <person name="Sankaranarayanan K."/>
            <person name="Lawson P.A."/>
        </authorList>
    </citation>
    <scope>NUCLEOTIDE SEQUENCE [LARGE SCALE GENOMIC DNA]</scope>
    <source>
        <strain evidence="3 4">A2-P53</strain>
    </source>
</reference>
<dbReference type="Gene3D" id="2.60.40.10">
    <property type="entry name" value="Immunoglobulins"/>
    <property type="match status" value="3"/>
</dbReference>
<dbReference type="Pfam" id="PF13004">
    <property type="entry name" value="BACON"/>
    <property type="match status" value="3"/>
</dbReference>
<proteinExistence type="predicted"/>
<evidence type="ECO:0000313" key="4">
    <source>
        <dbReference type="Proteomes" id="UP001292913"/>
    </source>
</evidence>
<protein>
    <submittedName>
        <fullName evidence="3">BACON domain-containing protein</fullName>
    </submittedName>
</protein>
<dbReference type="InterPro" id="IPR024361">
    <property type="entry name" value="BACON"/>
</dbReference>
<keyword evidence="1" id="KW-0732">Signal</keyword>
<evidence type="ECO:0000256" key="1">
    <source>
        <dbReference type="SAM" id="SignalP"/>
    </source>
</evidence>
<feature type="domain" description="BACON" evidence="2">
    <location>
        <begin position="66"/>
        <end position="127"/>
    </location>
</feature>
<name>A0ABU5HML5_9BACE</name>
<dbReference type="InterPro" id="IPR013783">
    <property type="entry name" value="Ig-like_fold"/>
</dbReference>
<feature type="domain" description="BACON" evidence="2">
    <location>
        <begin position="258"/>
        <end position="315"/>
    </location>
</feature>
<accession>A0ABU5HML5</accession>
<dbReference type="CDD" id="cd14948">
    <property type="entry name" value="BACON"/>
    <property type="match status" value="3"/>
</dbReference>
<dbReference type="EMBL" id="JARZAK010000003">
    <property type="protein sequence ID" value="MDY7257430.1"/>
    <property type="molecule type" value="Genomic_DNA"/>
</dbReference>
<gene>
    <name evidence="3" type="ORF">QHG74_06850</name>
</gene>
<feature type="signal peptide" evidence="1">
    <location>
        <begin position="1"/>
        <end position="18"/>
    </location>
</feature>
<dbReference type="RefSeq" id="WP_320978116.1">
    <property type="nucleotide sequence ID" value="NZ_JARZAK010000003.1"/>
</dbReference>
<feature type="domain" description="BACON" evidence="2">
    <location>
        <begin position="157"/>
        <end position="213"/>
    </location>
</feature>
<sequence length="493" mass="54381">MKRILTGSILQLIFVVCALNLNSCQEMNIDSQAEFPVKLETDAQPQYSVLATSPRTIIFNISSNTPWKITSSEEWCTPTPAMSSASSLVAEVSLNILDNPEEKPRTATLTIAGENYEPETVITVTQDAKSKLVVQWIDDKMGSETSTAEFKIISNKAWTATSSSMWLTLDKEAGTGSAEPVTITATAAANAGKERTATVTISNGLEEQTYEVIQKGFILEFAGLDEMENPYEFTGNGTGTTTAEQNTKTYSVNANIDWKVSTEASWIELEKAEDNKTFTATVKNEYYFDTRTATIALEAADKTLGLEPVEITVSQMGGDVVYDGKDHTVDTDGHLTLTTTARVTSRFNLKGNKRKFAIYEWKFSDTDFTDDHAIDLNLDGKPAAHMWMGPNVNFTTNSYKFQIAGSLYSLIENKVNKDSRNKMHTLRVEIKPLENNANKASYDVFLNDEKVMDTVEIDISAIEVGYTLYFGFHASSTGTASMTISSFEVIPVE</sequence>
<feature type="chain" id="PRO_5045097133" evidence="1">
    <location>
        <begin position="19"/>
        <end position="493"/>
    </location>
</feature>